<dbReference type="SUPFAM" id="SSF51905">
    <property type="entry name" value="FAD/NAD(P)-binding domain"/>
    <property type="match status" value="1"/>
</dbReference>
<dbReference type="Pfam" id="PF13450">
    <property type="entry name" value="NAD_binding_8"/>
    <property type="match status" value="1"/>
</dbReference>
<dbReference type="Pfam" id="PF01593">
    <property type="entry name" value="Amino_oxidase"/>
    <property type="match status" value="1"/>
</dbReference>
<feature type="domain" description="Amine oxidase" evidence="1">
    <location>
        <begin position="118"/>
        <end position="328"/>
    </location>
</feature>
<dbReference type="PRINTS" id="PR00419">
    <property type="entry name" value="ADXRDTASE"/>
</dbReference>
<dbReference type="PANTHER" id="PTHR16128:SF5">
    <property type="entry name" value="FAD_NAD(P)-BINDING OXIDOREDUCTASE FAMILY PROTEIN"/>
    <property type="match status" value="1"/>
</dbReference>
<dbReference type="Gene3D" id="3.90.660.10">
    <property type="match status" value="1"/>
</dbReference>
<organism evidence="2">
    <name type="scientific">Marinobacter sp. MMG032</name>
    <dbReference type="NCBI Taxonomy" id="3158548"/>
    <lineage>
        <taxon>Bacteria</taxon>
        <taxon>Pseudomonadati</taxon>
        <taxon>Pseudomonadota</taxon>
        <taxon>Gammaproteobacteria</taxon>
        <taxon>Pseudomonadales</taxon>
        <taxon>Marinobacteraceae</taxon>
        <taxon>Marinobacter</taxon>
    </lineage>
</organism>
<proteinExistence type="predicted"/>
<gene>
    <name evidence="2" type="ORF">ABNF92_00670</name>
</gene>
<accession>A0AAU7MN62</accession>
<name>A0AAU7MN62_9GAMM</name>
<reference evidence="2" key="1">
    <citation type="submission" date="2024-05" db="EMBL/GenBank/DDBJ databases">
        <title>Draft Genome Sequences of Flagellimonas sp. MMG031 and Marinobacter sp. MMG032 Isolated from the dinoflagellate Symbiodinium pilosum.</title>
        <authorList>
            <person name="Shikuma N.J."/>
            <person name="Farrell M.V."/>
        </authorList>
    </citation>
    <scope>NUCLEOTIDE SEQUENCE</scope>
    <source>
        <strain evidence="2">MMG032</strain>
    </source>
</reference>
<dbReference type="GO" id="GO:0016491">
    <property type="term" value="F:oxidoreductase activity"/>
    <property type="evidence" value="ECO:0007669"/>
    <property type="project" value="InterPro"/>
</dbReference>
<dbReference type="RefSeq" id="WP_349343139.1">
    <property type="nucleotide sequence ID" value="NZ_CP157802.1"/>
</dbReference>
<evidence type="ECO:0000259" key="1">
    <source>
        <dbReference type="Pfam" id="PF01593"/>
    </source>
</evidence>
<protein>
    <submittedName>
        <fullName evidence="2">FAD-dependent oxidoreductase</fullName>
    </submittedName>
</protein>
<evidence type="ECO:0000313" key="2">
    <source>
        <dbReference type="EMBL" id="XBQ19707.1"/>
    </source>
</evidence>
<dbReference type="KEGG" id="mamm:ABNF92_00670"/>
<dbReference type="EMBL" id="CP157802">
    <property type="protein sequence ID" value="XBQ19707.1"/>
    <property type="molecule type" value="Genomic_DNA"/>
</dbReference>
<dbReference type="Gene3D" id="3.50.50.60">
    <property type="entry name" value="FAD/NAD(P)-binding domain"/>
    <property type="match status" value="1"/>
</dbReference>
<dbReference type="InterPro" id="IPR002937">
    <property type="entry name" value="Amino_oxidase"/>
</dbReference>
<dbReference type="PANTHER" id="PTHR16128">
    <property type="entry name" value="FAD/NAD(P)-BINDING OXIDOREDUCTASE FAMILY PROTEIN"/>
    <property type="match status" value="1"/>
</dbReference>
<sequence>MFNQTFDSPLIRRIAIVGSGLAGLTAAIQLRSLGHDVTVFEKSRGPGGRLAAKRVTGGSADVGAQYFTSRNPDFLPFLRNFAGPESFGPWEGRFGFQTEAGNWEPFPDETRFVGTPRMTAITRALSAHATVVTETRVGKLARNDQSWRLLDTSGTQLGDFDQVIITAPPAQAQDLLADSGLEELASQLDDPVSRVLPCWAVAAHFPESPWPHHEGMRCQHPALFWVANNSSKPGREDKGQWWVLHASPAWTEEHVDAPAEQVADKLLAAFRELTGFETPPDEWVTHRWLYARSEGGDQPGHLWFPDYGLGLAGDWLSGGRVEGAFDSASDLVAELTTGAVTQ</sequence>
<dbReference type="InterPro" id="IPR036188">
    <property type="entry name" value="FAD/NAD-bd_sf"/>
</dbReference>
<dbReference type="AlphaFoldDB" id="A0AAU7MN62"/>